<sequence length="126" mass="13876">MAVPPTPSIRAEETVQDAYSNEESRDESKDGNSSTSYVEDEAYASDTSGATSVDDDAFVVEHEEYSKRKEARDGNTGRRSRHSGKKVKRRHTLARSAVQLQQRRTPATIPTPHACNSRSSHLAASL</sequence>
<protein>
    <submittedName>
        <fullName evidence="2">Protein kinase</fullName>
    </submittedName>
</protein>
<reference evidence="2" key="1">
    <citation type="journal article" date="2014" name="PLoS ONE">
        <title>Transcriptome-Based Identification of ABC Transporters in the Western Tarnished Plant Bug Lygus hesperus.</title>
        <authorList>
            <person name="Hull J.J."/>
            <person name="Chaney K."/>
            <person name="Geib S.M."/>
            <person name="Fabrick J.A."/>
            <person name="Brent C.S."/>
            <person name="Walsh D."/>
            <person name="Lavine L.C."/>
        </authorList>
    </citation>
    <scope>NUCLEOTIDE SEQUENCE</scope>
</reference>
<dbReference type="GO" id="GO:0016301">
    <property type="term" value="F:kinase activity"/>
    <property type="evidence" value="ECO:0007669"/>
    <property type="project" value="UniProtKB-KW"/>
</dbReference>
<keyword evidence="2" id="KW-0808">Transferase</keyword>
<proteinExistence type="predicted"/>
<dbReference type="AlphaFoldDB" id="A0A0A9YIL8"/>
<reference evidence="2" key="2">
    <citation type="submission" date="2014-07" db="EMBL/GenBank/DDBJ databases">
        <authorList>
            <person name="Hull J."/>
        </authorList>
    </citation>
    <scope>NUCLEOTIDE SEQUENCE</scope>
</reference>
<feature type="compositionally biased region" description="Basic residues" evidence="1">
    <location>
        <begin position="78"/>
        <end position="93"/>
    </location>
</feature>
<gene>
    <name evidence="2" type="primary">0.7</name>
    <name evidence="2" type="ORF">CM83_808</name>
    <name evidence="3" type="ORF">g.96794</name>
</gene>
<accession>A0A0A9YIL8</accession>
<evidence type="ECO:0000313" key="2">
    <source>
        <dbReference type="EMBL" id="JAG30943.1"/>
    </source>
</evidence>
<dbReference type="EMBL" id="GBHO01012661">
    <property type="protein sequence ID" value="JAG30943.1"/>
    <property type="molecule type" value="Transcribed_RNA"/>
</dbReference>
<organism evidence="2">
    <name type="scientific">Lygus hesperus</name>
    <name type="common">Western plant bug</name>
    <dbReference type="NCBI Taxonomy" id="30085"/>
    <lineage>
        <taxon>Eukaryota</taxon>
        <taxon>Metazoa</taxon>
        <taxon>Ecdysozoa</taxon>
        <taxon>Arthropoda</taxon>
        <taxon>Hexapoda</taxon>
        <taxon>Insecta</taxon>
        <taxon>Pterygota</taxon>
        <taxon>Neoptera</taxon>
        <taxon>Paraneoptera</taxon>
        <taxon>Hemiptera</taxon>
        <taxon>Heteroptera</taxon>
        <taxon>Panheteroptera</taxon>
        <taxon>Cimicomorpha</taxon>
        <taxon>Miridae</taxon>
        <taxon>Mirini</taxon>
        <taxon>Lygus</taxon>
    </lineage>
</organism>
<reference evidence="3" key="3">
    <citation type="journal article" date="2016" name="Gigascience">
        <title>De novo construction of an expanded transcriptome assembly for the western tarnished plant bug, Lygus hesperus.</title>
        <authorList>
            <person name="Tassone E.E."/>
            <person name="Geib S.M."/>
            <person name="Hall B."/>
            <person name="Fabrick J.A."/>
            <person name="Brent C.S."/>
            <person name="Hull J.J."/>
        </authorList>
    </citation>
    <scope>NUCLEOTIDE SEQUENCE</scope>
</reference>
<feature type="compositionally biased region" description="Basic and acidic residues" evidence="1">
    <location>
        <begin position="59"/>
        <end position="76"/>
    </location>
</feature>
<feature type="compositionally biased region" description="Polar residues" evidence="1">
    <location>
        <begin position="114"/>
        <end position="126"/>
    </location>
</feature>
<dbReference type="EMBL" id="GDHC01010160">
    <property type="protein sequence ID" value="JAQ08469.1"/>
    <property type="molecule type" value="Transcribed_RNA"/>
</dbReference>
<keyword evidence="2" id="KW-0418">Kinase</keyword>
<evidence type="ECO:0000313" key="3">
    <source>
        <dbReference type="EMBL" id="JAQ08469.1"/>
    </source>
</evidence>
<feature type="region of interest" description="Disordered" evidence="1">
    <location>
        <begin position="1"/>
        <end position="126"/>
    </location>
</feature>
<evidence type="ECO:0000256" key="1">
    <source>
        <dbReference type="SAM" id="MobiDB-lite"/>
    </source>
</evidence>
<name>A0A0A9YIL8_LYGHE</name>